<dbReference type="EMBL" id="BGPR01029019">
    <property type="protein sequence ID" value="GBO00552.1"/>
    <property type="molecule type" value="Genomic_DNA"/>
</dbReference>
<dbReference type="AlphaFoldDB" id="A0A4Y2TJZ3"/>
<dbReference type="Proteomes" id="UP000499080">
    <property type="component" value="Unassembled WGS sequence"/>
</dbReference>
<comment type="caution">
    <text evidence="1">The sequence shown here is derived from an EMBL/GenBank/DDBJ whole genome shotgun (WGS) entry which is preliminary data.</text>
</comment>
<sequence>MKYARQDISNTTVGVLSTITDHGLNPPEEGAFRHRSGLNRLHYCALQGSEKSLTYQLTSHPLTHGAPAASFIQMKRSIRQGILSLLHV</sequence>
<name>A0A4Y2TJZ3_ARAVE</name>
<organism evidence="1 2">
    <name type="scientific">Araneus ventricosus</name>
    <name type="common">Orbweaver spider</name>
    <name type="synonym">Epeira ventricosa</name>
    <dbReference type="NCBI Taxonomy" id="182803"/>
    <lineage>
        <taxon>Eukaryota</taxon>
        <taxon>Metazoa</taxon>
        <taxon>Ecdysozoa</taxon>
        <taxon>Arthropoda</taxon>
        <taxon>Chelicerata</taxon>
        <taxon>Arachnida</taxon>
        <taxon>Araneae</taxon>
        <taxon>Araneomorphae</taxon>
        <taxon>Entelegynae</taxon>
        <taxon>Araneoidea</taxon>
        <taxon>Araneidae</taxon>
        <taxon>Araneus</taxon>
    </lineage>
</organism>
<accession>A0A4Y2TJZ3</accession>
<gene>
    <name evidence="1" type="ORF">AVEN_22825_1</name>
</gene>
<reference evidence="1 2" key="1">
    <citation type="journal article" date="2019" name="Sci. Rep.">
        <title>Orb-weaving spider Araneus ventricosus genome elucidates the spidroin gene catalogue.</title>
        <authorList>
            <person name="Kono N."/>
            <person name="Nakamura H."/>
            <person name="Ohtoshi R."/>
            <person name="Moran D.A.P."/>
            <person name="Shinohara A."/>
            <person name="Yoshida Y."/>
            <person name="Fujiwara M."/>
            <person name="Mori M."/>
            <person name="Tomita M."/>
            <person name="Arakawa K."/>
        </authorList>
    </citation>
    <scope>NUCLEOTIDE SEQUENCE [LARGE SCALE GENOMIC DNA]</scope>
</reference>
<keyword evidence="2" id="KW-1185">Reference proteome</keyword>
<proteinExistence type="predicted"/>
<evidence type="ECO:0000313" key="1">
    <source>
        <dbReference type="EMBL" id="GBO00552.1"/>
    </source>
</evidence>
<evidence type="ECO:0000313" key="2">
    <source>
        <dbReference type="Proteomes" id="UP000499080"/>
    </source>
</evidence>
<protein>
    <submittedName>
        <fullName evidence="1">Uncharacterized protein</fullName>
    </submittedName>
</protein>